<evidence type="ECO:0000256" key="3">
    <source>
        <dbReference type="ARBA" id="ARBA00022537"/>
    </source>
</evidence>
<feature type="repeat" description="TPR" evidence="9">
    <location>
        <begin position="2738"/>
        <end position="2771"/>
    </location>
</feature>
<keyword evidence="7" id="KW-0472">Membrane</keyword>
<dbReference type="Pfam" id="PF12796">
    <property type="entry name" value="Ank_2"/>
    <property type="match status" value="2"/>
</dbReference>
<name>A0ABQ7S807_9ACAR</name>
<keyword evidence="12" id="KW-1185">Reference proteome</keyword>
<keyword evidence="4" id="KW-0677">Repeat</keyword>
<feature type="compositionally biased region" description="Low complexity" evidence="10">
    <location>
        <begin position="415"/>
        <end position="438"/>
    </location>
</feature>
<feature type="compositionally biased region" description="Basic and acidic residues" evidence="10">
    <location>
        <begin position="358"/>
        <end position="387"/>
    </location>
</feature>
<feature type="repeat" description="ANK" evidence="8">
    <location>
        <begin position="2573"/>
        <end position="2606"/>
    </location>
</feature>
<protein>
    <submittedName>
        <fullName evidence="11">Protein TANC2</fullName>
    </submittedName>
</protein>
<evidence type="ECO:0000256" key="10">
    <source>
        <dbReference type="SAM" id="MobiDB-lite"/>
    </source>
</evidence>
<evidence type="ECO:0000313" key="11">
    <source>
        <dbReference type="EMBL" id="KAG9509555.1"/>
    </source>
</evidence>
<feature type="region of interest" description="Disordered" evidence="10">
    <location>
        <begin position="579"/>
        <end position="620"/>
    </location>
</feature>
<dbReference type="InterPro" id="IPR036770">
    <property type="entry name" value="Ankyrin_rpt-contain_sf"/>
</dbReference>
<feature type="compositionally biased region" description="Low complexity" evidence="10">
    <location>
        <begin position="608"/>
        <end position="620"/>
    </location>
</feature>
<organism evidence="11 12">
    <name type="scientific">Fragariocoptes setiger</name>
    <dbReference type="NCBI Taxonomy" id="1670756"/>
    <lineage>
        <taxon>Eukaryota</taxon>
        <taxon>Metazoa</taxon>
        <taxon>Ecdysozoa</taxon>
        <taxon>Arthropoda</taxon>
        <taxon>Chelicerata</taxon>
        <taxon>Arachnida</taxon>
        <taxon>Acari</taxon>
        <taxon>Acariformes</taxon>
        <taxon>Trombidiformes</taxon>
        <taxon>Prostigmata</taxon>
        <taxon>Eupodina</taxon>
        <taxon>Eriophyoidea</taxon>
        <taxon>Phytoptidae</taxon>
        <taxon>Fragariocoptes</taxon>
    </lineage>
</organism>
<proteinExistence type="predicted"/>
<dbReference type="EMBL" id="JAIFTH010000423">
    <property type="protein sequence ID" value="KAG9509555.1"/>
    <property type="molecule type" value="Genomic_DNA"/>
</dbReference>
<feature type="region of interest" description="Disordered" evidence="10">
    <location>
        <begin position="723"/>
        <end position="758"/>
    </location>
</feature>
<feature type="compositionally biased region" description="Low complexity" evidence="10">
    <location>
        <begin position="388"/>
        <end position="405"/>
    </location>
</feature>
<feature type="region of interest" description="Disordered" evidence="10">
    <location>
        <begin position="281"/>
        <end position="491"/>
    </location>
</feature>
<dbReference type="SUPFAM" id="SSF48403">
    <property type="entry name" value="Ankyrin repeat"/>
    <property type="match status" value="1"/>
</dbReference>
<dbReference type="SMART" id="SM00028">
    <property type="entry name" value="TPR"/>
    <property type="match status" value="2"/>
</dbReference>
<comment type="subcellular location">
    <subcellularLocation>
        <location evidence="1">Target cell membrane</location>
    </subcellularLocation>
</comment>
<keyword evidence="5" id="KW-0800">Toxin</keyword>
<feature type="compositionally biased region" description="Low complexity" evidence="10">
    <location>
        <begin position="119"/>
        <end position="145"/>
    </location>
</feature>
<sequence length="2851" mass="316661">TTNCQYVKQAANNYNNNNDAPSDAITSGNKRFSMSSLSSSNTASSFCNNNNNNSNNKKKKKKRKSFLSFSIGHSNFNSIGSNSSSIAGDAIDTGTLDPFTASNNYSGNDNQFETKHQRQSSLLSSVAAAATTNTTTSQAKASSNSNRPMLLSGHSVPLPSHVHAHKSPYALSQNKYSSNNKKPSQNVGAAKKHSTSMSISLPSTSSSTSETQEQLESSGSSTDDSLRGAANRIPNNVAVGSSRLSTVRHDTIASSTSWEQQRAAAQHVHHDNLHALPTTAYRSQQQQQHQRHHQIPQQRQSMSSSLATDEPTDSTHPHTQRTPSLTSSSTQFAKLASRQQQMQSRASNSNNANAHNNRTSEHDESSIYHEPSDSISEHTARMIKDIDTTTTTTTNTSTTATTDDSNSSRHLCKANTNNIDIDIDNNNNNKRSGNNNHNPSDRDQIHNRVRNNDVLSTVPLNNNNNDNGRRESQSSTASLSASAGGDDDSPKMGLVTGIFFKVWSLVKVAKLRRNRHRASQDAASNFEYMSGDQIAGCTHQSAPIRLSTNQTDKDQGQFTTRTTNQMNRKLSLPQEGPFLHQQAHKSASSDNRYHNSRTFRSHQHRQHQQQQSQHPRISSSATETNILGLAELHYDNGPTMAGEHSHNNDVYTVPVSSSSTTNNHASRDIHERDTNNNNAQQEQQHKQHFAIRDNLRYPIVKSFSTNNFNQPQRVKLIQHHPRYSSQLRDSLSKSSITPDDQQQQQHHDDNNHSNTCGYDGRLSVRSGVHCHPRSALLSDADLLSSNCSSSRDHDSIQENEAVGDQSSTVMLSFQRPIASRPSSLLLQPSINNRRRRFHPNEHSFPNDNINCELIATSPMANAARSANTAHMAMPYQHYQKDDPLRFDAFNVKQATQHQTIAPLTPMSPYRPTANMMLAHQRSHSPFMSHAHVNCQQVTTPLVECLPTTNLDCFGQQQQQVSMQMKRSGYSAMAPPSNTRRLTGSQSMNFASYNNVPHTHQFVAPNQAPHPNLQSNSNNNLKSDCSHPIFANVNRQQHALVFQHANDDWPNPTATMVNGVTTTTTAKSNIHSTSNSNIDSASFPMLNMDAPHNNMNRLTMNCDDDLINNRKFLDDLGENFILTDGDGSIVSNWASQSEVNDAFRVTIDCYRPVLFHVRTLPSMPPTGAGRCADSAVAGVVTYDDCADSANNTNTILGAIQRPRFSRRLYRAIKSLVKADNERLLLSAPTDNHLSNSASSYDAESTSANHILVEGSTGSGKTSFVNRIVELNQRISESINVVNANVKSIDLRPTVISTHSIVECVLANQLVAYHYCQAHDYATRNPIDFIHNLVHQLLQSKYMIAYQQLLMYDHHLASTREENRPKSQIPTSLRDILSRSSCLRDPLKALQLGVLEPLKMLWSKGLIGMPRNHDGTKDLPMLIFIDSLDEACKNAACLNHPQPSDEIAATKNADISSGNIPSDNQSSLYTADSQCHPCTSSKLTKHPRFLFCDNPIADLVHRAAFPPWIKIIATFNIDHNCMGLSSRVSTNANSQQKESNTQSRPTANNTAVWTPITIHCSNNAQDVTSDSDLMEYIQHRTKDWSPYVFENLNSSSKINQQNNASQKATGDNDISMQPRKRAIHSLIKFLLENSRGSFLYCDLVMNMIESKKITFQKRNSNTDINSSDNNNDIVLRVDKQFMQSFNSSSINYCFKRGEDSSEVPTSLDRILYLHMENRYPFHATKCFGNQALAIIQILAAMTCSCISVTLDQMSLFLALSAGGALSTSHGGQSNGSNNESEDIFDATNKKRGRRSSYFGTSQDTVRRWKLFETTMNELSYANIIKLQQACGSALNESSVAVASEESQRSSDDIISDDRLDEPWIDQILGTASNSISSKSNTSRSAFVSFTFMFKHDYIRHWLSSSPQAIQLRTTNRRRSSATSPISHFTHRFQVDTTFGHYCLAKWLLLPSHKVSTDGEERCVELGQKQALACAYQHPVDKIFHDIKPSGGDKYIELLDDEIRSFLEDLDPSLLASLIRKRRHMYASPAGSTIRPLSPIECLQIASHAVHCFASSCRRRRSSSSLSANGANQLVGTAKDQSSLGVSTIQQESGDQLTVDTADQPRKRSLQFNSQVSETLASPWFDELLGILCEQDERLLTEALTLPINIHDPQIEASRLLLSAGANPNALIAPNVGRGSPTIKKLCHQPAVKPLILVMTEENNLEFVKLLLQFQANPNIVASSVPFESSTSATKGVAFSPLIVAAYRGYYEIFKLLIEHGANLLPTVTVSGSDSPDRIKPQRYDPLIISMCRGHTDIVGYILSRLLSTCFDSDVVNPPSTQTIEEMQSTCRDVIHQALVVACLRGQLDMVTILLNDSKKMHRSGQELDKAFLDRIDNQLTGHTPLTAAASSVHFYELCTILRQHGADTRATNDFDRTALMCLLSHLSAPTRNSRALNGFNNDQVLVIIRLLGSDIESEPSSQNKRRVVDYQDKQGLSAVMLASRLHDDNVKKGLDRQLSVDSSDDSSEGINGHGQKLDTLSLRVLACLLNDLGAMVNLVDTSGSHALIHAVCANNVKAANFLLSNGADINLVNNSGKAAIDFACNNDSRYQMVKLLINSGAEFERKDTLGLRLLDRVIEHYSDKSPKIIDLLLANGAKIGSKTWAVAHNNWRVLMVLLNKLCQDAYYLYKKGQLDASIYRFEYAIKRIAIIELEDQRCQQFRLVRPDSVQDNIYGKRGNGHADNNLMPIEFIKSSKQIKAQMFLGLSRCASKQKNHNKALEYAHMAILIDPSSYEGYYSKAQILKEIRDYRGALASSEQALKLIENSLFYSKIEESEEVFMTSPNRRSYLLQALKYVRRLNEDLLKANNDRSE</sequence>
<feature type="repeat" description="ANK" evidence="8">
    <location>
        <begin position="2378"/>
        <end position="2411"/>
    </location>
</feature>
<reference evidence="11 12" key="1">
    <citation type="submission" date="2020-10" db="EMBL/GenBank/DDBJ databases">
        <authorList>
            <person name="Klimov P.B."/>
            <person name="Dyachkov S.M."/>
            <person name="Chetverikov P.E."/>
        </authorList>
    </citation>
    <scope>NUCLEOTIDE SEQUENCE [LARGE SCALE GENOMIC DNA]</scope>
    <source>
        <strain evidence="11">BMOC 18-1129-001#AD2665</strain>
        <tissue evidence="11">Entire mites</tissue>
    </source>
</reference>
<feature type="compositionally biased region" description="Low complexity" evidence="10">
    <location>
        <begin position="724"/>
        <end position="744"/>
    </location>
</feature>
<dbReference type="PANTHER" id="PTHR24123">
    <property type="entry name" value="ANKYRIN REPEAT-CONTAINING"/>
    <property type="match status" value="1"/>
</dbReference>
<feature type="compositionally biased region" description="Basic residues" evidence="10">
    <location>
        <begin position="594"/>
        <end position="607"/>
    </location>
</feature>
<dbReference type="SMART" id="SM00248">
    <property type="entry name" value="ANK"/>
    <property type="match status" value="9"/>
</dbReference>
<feature type="compositionally biased region" description="Low complexity" evidence="10">
    <location>
        <begin position="473"/>
        <end position="484"/>
    </location>
</feature>
<evidence type="ECO:0000256" key="6">
    <source>
        <dbReference type="ARBA" id="ARBA00023043"/>
    </source>
</evidence>
<feature type="region of interest" description="Disordered" evidence="10">
    <location>
        <begin position="637"/>
        <end position="687"/>
    </location>
</feature>
<evidence type="ECO:0000256" key="8">
    <source>
        <dbReference type="PROSITE-ProRule" id="PRU00023"/>
    </source>
</evidence>
<dbReference type="InterPro" id="IPR051165">
    <property type="entry name" value="Multifunctional_ANK_Repeat"/>
</dbReference>
<keyword evidence="3" id="KW-1052">Target cell membrane</keyword>
<evidence type="ECO:0000256" key="1">
    <source>
        <dbReference type="ARBA" id="ARBA00004175"/>
    </source>
</evidence>
<dbReference type="Gene3D" id="1.25.40.10">
    <property type="entry name" value="Tetratricopeptide repeat domain"/>
    <property type="match status" value="1"/>
</dbReference>
<feature type="compositionally biased region" description="Polar residues" evidence="10">
    <location>
        <begin position="170"/>
        <end position="187"/>
    </location>
</feature>
<feature type="compositionally biased region" description="Polar residues" evidence="10">
    <location>
        <begin position="102"/>
        <end position="111"/>
    </location>
</feature>
<dbReference type="Gene3D" id="1.25.40.20">
    <property type="entry name" value="Ankyrin repeat-containing domain"/>
    <property type="match status" value="2"/>
</dbReference>
<keyword evidence="7" id="KW-1053">Target membrane</keyword>
<dbReference type="InterPro" id="IPR002110">
    <property type="entry name" value="Ankyrin_rpt"/>
</dbReference>
<feature type="compositionally biased region" description="Polar residues" evidence="10">
    <location>
        <begin position="320"/>
        <end position="332"/>
    </location>
</feature>
<keyword evidence="2" id="KW-0268">Exocytosis</keyword>
<dbReference type="PANTHER" id="PTHR24123:SF33">
    <property type="entry name" value="PROTEIN HOS4"/>
    <property type="match status" value="1"/>
</dbReference>
<dbReference type="PROSITE" id="PS50005">
    <property type="entry name" value="TPR"/>
    <property type="match status" value="1"/>
</dbReference>
<gene>
    <name evidence="11" type="primary">TANC2</name>
    <name evidence="11" type="ORF">GZH46_01926</name>
</gene>
<dbReference type="InterPro" id="IPR011990">
    <property type="entry name" value="TPR-like_helical_dom_sf"/>
</dbReference>
<evidence type="ECO:0000256" key="2">
    <source>
        <dbReference type="ARBA" id="ARBA00022483"/>
    </source>
</evidence>
<evidence type="ECO:0000256" key="5">
    <source>
        <dbReference type="ARBA" id="ARBA00023028"/>
    </source>
</evidence>
<feature type="non-terminal residue" evidence="11">
    <location>
        <position position="1"/>
    </location>
</feature>
<dbReference type="PROSITE" id="PS50297">
    <property type="entry name" value="ANK_REP_REGION"/>
    <property type="match status" value="2"/>
</dbReference>
<keyword evidence="5" id="KW-0528">Neurotoxin</keyword>
<keyword evidence="5" id="KW-0638">Presynaptic neurotoxin</keyword>
<feature type="compositionally biased region" description="Basic and acidic residues" evidence="10">
    <location>
        <begin position="665"/>
        <end position="674"/>
    </location>
</feature>
<feature type="compositionally biased region" description="Low complexity" evidence="10">
    <location>
        <begin position="29"/>
        <end position="55"/>
    </location>
</feature>
<feature type="repeat" description="ANK" evidence="8">
    <location>
        <begin position="2234"/>
        <end position="2261"/>
    </location>
</feature>
<evidence type="ECO:0000256" key="9">
    <source>
        <dbReference type="PROSITE-ProRule" id="PRU00339"/>
    </source>
</evidence>
<evidence type="ECO:0000256" key="7">
    <source>
        <dbReference type="ARBA" id="ARBA00023298"/>
    </source>
</evidence>
<evidence type="ECO:0000313" key="12">
    <source>
        <dbReference type="Proteomes" id="UP000825002"/>
    </source>
</evidence>
<feature type="region of interest" description="Disordered" evidence="10">
    <location>
        <begin position="102"/>
        <end position="234"/>
    </location>
</feature>
<dbReference type="PROSITE" id="PS50088">
    <property type="entry name" value="ANK_REPEAT"/>
    <property type="match status" value="4"/>
</dbReference>
<dbReference type="Proteomes" id="UP000825002">
    <property type="component" value="Unassembled WGS sequence"/>
</dbReference>
<keyword evidence="6 8" id="KW-0040">ANK repeat</keyword>
<dbReference type="InterPro" id="IPR019734">
    <property type="entry name" value="TPR_rpt"/>
</dbReference>
<comment type="caution">
    <text evidence="11">The sequence shown here is derived from an EMBL/GenBank/DDBJ whole genome shotgun (WGS) entry which is preliminary data.</text>
</comment>
<feature type="repeat" description="ANK" evidence="8">
    <location>
        <begin position="2540"/>
        <end position="2572"/>
    </location>
</feature>
<evidence type="ECO:0000256" key="4">
    <source>
        <dbReference type="ARBA" id="ARBA00022737"/>
    </source>
</evidence>
<feature type="region of interest" description="Disordered" evidence="10">
    <location>
        <begin position="13"/>
        <end position="64"/>
    </location>
</feature>
<feature type="region of interest" description="Disordered" evidence="10">
    <location>
        <begin position="1526"/>
        <end position="1545"/>
    </location>
</feature>
<keyword evidence="9" id="KW-0802">TPR repeat</keyword>
<accession>A0ABQ7S807</accession>
<dbReference type="SUPFAM" id="SSF48452">
    <property type="entry name" value="TPR-like"/>
    <property type="match status" value="1"/>
</dbReference>
<feature type="compositionally biased region" description="Low complexity" evidence="10">
    <location>
        <begin position="336"/>
        <end position="357"/>
    </location>
</feature>
<feature type="compositionally biased region" description="Low complexity" evidence="10">
    <location>
        <begin position="195"/>
        <end position="222"/>
    </location>
</feature>